<dbReference type="Proteomes" id="UP000004105">
    <property type="component" value="Unassembled WGS sequence"/>
</dbReference>
<dbReference type="EMBL" id="AFAY01000010">
    <property type="protein sequence ID" value="EGF11744.1"/>
    <property type="molecule type" value="Genomic_DNA"/>
</dbReference>
<name>F2BA26_9NEIS</name>
<proteinExistence type="predicted"/>
<gene>
    <name evidence="1" type="ORF">HMPREF9123_0553</name>
</gene>
<reference evidence="1 2" key="1">
    <citation type="submission" date="2011-02" db="EMBL/GenBank/DDBJ databases">
        <authorList>
            <person name="Muzny D."/>
            <person name="Qin X."/>
            <person name="Deng J."/>
            <person name="Jiang H."/>
            <person name="Liu Y."/>
            <person name="Qu J."/>
            <person name="Song X.-Z."/>
            <person name="Zhang L."/>
            <person name="Thornton R."/>
            <person name="Coyle M."/>
            <person name="Francisco L."/>
            <person name="Jackson L."/>
            <person name="Javaid M."/>
            <person name="Korchina V."/>
            <person name="Kovar C."/>
            <person name="Mata R."/>
            <person name="Mathew T."/>
            <person name="Ngo R."/>
            <person name="Nguyen L."/>
            <person name="Nguyen N."/>
            <person name="Okwuonu G."/>
            <person name="Ongeri F."/>
            <person name="Pham C."/>
            <person name="Simmons D."/>
            <person name="Wilczek-Boney K."/>
            <person name="Hale W."/>
            <person name="Jakkamsetti A."/>
            <person name="Pham P."/>
            <person name="Ruth R."/>
            <person name="San Lucas F."/>
            <person name="Warren J."/>
            <person name="Zhang J."/>
            <person name="Zhao Z."/>
            <person name="Zhou C."/>
            <person name="Zhu D."/>
            <person name="Lee S."/>
            <person name="Bess C."/>
            <person name="Blankenburg K."/>
            <person name="Forbes L."/>
            <person name="Fu Q."/>
            <person name="Gubbala S."/>
            <person name="Hirani K."/>
            <person name="Jayaseelan J.C."/>
            <person name="Lara F."/>
            <person name="Munidasa M."/>
            <person name="Palculict T."/>
            <person name="Patil S."/>
            <person name="Pu L.-L."/>
            <person name="Saada N."/>
            <person name="Tang L."/>
            <person name="Weissenberger G."/>
            <person name="Zhu Y."/>
            <person name="Hemphill L."/>
            <person name="Shang Y."/>
            <person name="Youmans B."/>
            <person name="Ayvaz T."/>
            <person name="Ross M."/>
            <person name="Santibanez J."/>
            <person name="Aqrawi P."/>
            <person name="Gross S."/>
            <person name="Joshi V."/>
            <person name="Fowler G."/>
            <person name="Nazareth L."/>
            <person name="Reid J."/>
            <person name="Worley K."/>
            <person name="Petrosino J."/>
            <person name="Highlander S."/>
            <person name="Gibbs R."/>
        </authorList>
    </citation>
    <scope>NUCLEOTIDE SEQUENCE [LARGE SCALE GENOMIC DNA]</scope>
    <source>
        <strain evidence="1 2">ATCC BAA-1200</strain>
    </source>
</reference>
<evidence type="ECO:0000313" key="2">
    <source>
        <dbReference type="Proteomes" id="UP000004105"/>
    </source>
</evidence>
<dbReference type="HOGENOM" id="CLU_2881184_0_0_4"/>
<dbReference type="AlphaFoldDB" id="F2BA26"/>
<comment type="caution">
    <text evidence="1">The sequence shown here is derived from an EMBL/GenBank/DDBJ whole genome shotgun (WGS) entry which is preliminary data.</text>
</comment>
<keyword evidence="2" id="KW-1185">Reference proteome</keyword>
<evidence type="ECO:0000313" key="1">
    <source>
        <dbReference type="EMBL" id="EGF11744.1"/>
    </source>
</evidence>
<organism evidence="1 2">
    <name type="scientific">Neisseria bacilliformis ATCC BAA-1200</name>
    <dbReference type="NCBI Taxonomy" id="888742"/>
    <lineage>
        <taxon>Bacteria</taxon>
        <taxon>Pseudomonadati</taxon>
        <taxon>Pseudomonadota</taxon>
        <taxon>Betaproteobacteria</taxon>
        <taxon>Neisseriales</taxon>
        <taxon>Neisseriaceae</taxon>
        <taxon>Neisseria</taxon>
    </lineage>
</organism>
<sequence length="63" mass="6964">MVAKNKHNRRAVRRLFCPIRKAIPTVSAALPQGGRPFENTVSAQAGSGFGFFRRPLSNVRQVV</sequence>
<protein>
    <submittedName>
        <fullName evidence="1">Flp pilus assembly protein ATPase CpaF</fullName>
    </submittedName>
</protein>
<accession>F2BA26</accession>